<dbReference type="EMBL" id="BSFP01000021">
    <property type="protein sequence ID" value="GLL02150.1"/>
    <property type="molecule type" value="Genomic_DNA"/>
</dbReference>
<keyword evidence="1" id="KW-0418">Kinase</keyword>
<reference evidence="1" key="1">
    <citation type="journal article" date="2014" name="Int. J. Syst. Evol. Microbiol.">
        <title>Complete genome sequence of Corynebacterium casei LMG S-19264T (=DSM 44701T), isolated from a smear-ripened cheese.</title>
        <authorList>
            <consortium name="US DOE Joint Genome Institute (JGI-PGF)"/>
            <person name="Walter F."/>
            <person name="Albersmeier A."/>
            <person name="Kalinowski J."/>
            <person name="Ruckert C."/>
        </authorList>
    </citation>
    <scope>NUCLEOTIDE SEQUENCE</scope>
    <source>
        <strain evidence="1">VKM Ac-1321</strain>
    </source>
</reference>
<name>A0A9W6KL47_9ACTN</name>
<dbReference type="Gene3D" id="3.20.20.70">
    <property type="entry name" value="Aldolase class I"/>
    <property type="match status" value="1"/>
</dbReference>
<dbReference type="AlphaFoldDB" id="A0A9W6KL47"/>
<dbReference type="InterPro" id="IPR013785">
    <property type="entry name" value="Aldolase_TIM"/>
</dbReference>
<dbReference type="SUPFAM" id="SSF51569">
    <property type="entry name" value="Aldolase"/>
    <property type="match status" value="1"/>
</dbReference>
<protein>
    <submittedName>
        <fullName evidence="1">Tagatose-6-phosphate kinase</fullName>
    </submittedName>
</protein>
<keyword evidence="1" id="KW-0808">Transferase</keyword>
<accession>A0A9W6KL47</accession>
<keyword evidence="2" id="KW-1185">Reference proteome</keyword>
<dbReference type="GO" id="GO:0016301">
    <property type="term" value="F:kinase activity"/>
    <property type="evidence" value="ECO:0007669"/>
    <property type="project" value="UniProtKB-KW"/>
</dbReference>
<dbReference type="Proteomes" id="UP001143480">
    <property type="component" value="Unassembled WGS sequence"/>
</dbReference>
<evidence type="ECO:0000313" key="1">
    <source>
        <dbReference type="EMBL" id="GLL02150.1"/>
    </source>
</evidence>
<gene>
    <name evidence="1" type="ORF">GCM10017581_038920</name>
</gene>
<reference evidence="1" key="2">
    <citation type="submission" date="2023-01" db="EMBL/GenBank/DDBJ databases">
        <authorList>
            <person name="Sun Q."/>
            <person name="Evtushenko L."/>
        </authorList>
    </citation>
    <scope>NUCLEOTIDE SEQUENCE</scope>
    <source>
        <strain evidence="1">VKM Ac-1321</strain>
    </source>
</reference>
<evidence type="ECO:0000313" key="2">
    <source>
        <dbReference type="Proteomes" id="UP001143480"/>
    </source>
</evidence>
<organism evidence="1 2">
    <name type="scientific">Dactylosporangium matsuzakiense</name>
    <dbReference type="NCBI Taxonomy" id="53360"/>
    <lineage>
        <taxon>Bacteria</taxon>
        <taxon>Bacillati</taxon>
        <taxon>Actinomycetota</taxon>
        <taxon>Actinomycetes</taxon>
        <taxon>Micromonosporales</taxon>
        <taxon>Micromonosporaceae</taxon>
        <taxon>Dactylosporangium</taxon>
    </lineage>
</organism>
<proteinExistence type="predicted"/>
<sequence length="388" mass="42760">MTSGHSRPGIPGRLGLGPMSRNAVDACIAFAYRHDYPIMLIPSRRQVEAARLGGGYVGGRTTTWLADYVRANDPKRMLWLCRDHGGPYQHPRDRTDRLTAEQSLAHAMASFAEDIDSGFSLLHLDTSIDLDGPASFTDAADRLVALYGQCWELARAAGRTIGFEIGFEDQRAGTNDPAEFREQLRNLIHRLRAAALPLPTFVVGQTGTKVLETRNVGSLRQAPSTVLHDVRVLSDIAAEVGTTLKAHNTDYLSSPEIQRLYSSGVDAVNVAPELGVAETRALLRLMDELGLGAQREAFLTLAYESQLWRKWLTPGSTAGDEERAVMAGHYVFSDDRFAGIREVVAVRAATRRGIGLDAYLRRSIELVISRYAFVLPRTTDTRERAARV</sequence>
<comment type="caution">
    <text evidence="1">The sequence shown here is derived from an EMBL/GenBank/DDBJ whole genome shotgun (WGS) entry which is preliminary data.</text>
</comment>